<dbReference type="EnsemblPlants" id="Zm00001eb193320_T001">
    <property type="protein sequence ID" value="Zm00001eb193320_P001"/>
    <property type="gene ID" value="Zm00001eb193320"/>
</dbReference>
<protein>
    <recommendedName>
        <fullName evidence="6">Protein XRI1</fullName>
    </recommendedName>
</protein>
<reference evidence="2" key="1">
    <citation type="journal article" date="2009" name="PLoS Genet.">
        <title>Sequencing, mapping, and analysis of 27,455 maize full-length cDNAs.</title>
        <authorList>
            <person name="Soderlund C."/>
            <person name="Descour A."/>
            <person name="Kudrna D."/>
            <person name="Bomhoff M."/>
            <person name="Boyd L."/>
            <person name="Currie J."/>
            <person name="Angelova A."/>
            <person name="Collura K."/>
            <person name="Wissotski M."/>
            <person name="Ashley E."/>
            <person name="Morrow D."/>
            <person name="Fernandes J."/>
            <person name="Walbot V."/>
            <person name="Yu Y."/>
        </authorList>
    </citation>
    <scope>NUCLEOTIDE SEQUENCE</scope>
    <source>
        <strain evidence="2">B73</strain>
    </source>
</reference>
<dbReference type="OMA" id="NYSCEEH"/>
<evidence type="ECO:0008006" key="6">
    <source>
        <dbReference type="Google" id="ProtNLM"/>
    </source>
</evidence>
<reference evidence="3" key="3">
    <citation type="submission" date="2015-12" db="EMBL/GenBank/DDBJ databases">
        <title>Update maize B73 reference genome by single molecule sequencing technologies.</title>
        <authorList>
            <consortium name="Maize Genome Sequencing Project"/>
            <person name="Ware D."/>
        </authorList>
    </citation>
    <scope>NUCLEOTIDE SEQUENCE</scope>
    <source>
        <tissue evidence="3">Seedling</tissue>
    </source>
</reference>
<feature type="region of interest" description="Disordered" evidence="1">
    <location>
        <begin position="125"/>
        <end position="218"/>
    </location>
</feature>
<evidence type="ECO:0000313" key="2">
    <source>
        <dbReference type="EMBL" id="ACF83783.1"/>
    </source>
</evidence>
<dbReference type="GeneID" id="100272471"/>
<dbReference type="PaxDb" id="4577-GRMZM2G044670_P01"/>
<dbReference type="EMBL" id="CM000780">
    <property type="protein sequence ID" value="AQK56285.1"/>
    <property type="molecule type" value="Genomic_DNA"/>
</dbReference>
<feature type="compositionally biased region" description="Low complexity" evidence="1">
    <location>
        <begin position="137"/>
        <end position="149"/>
    </location>
</feature>
<dbReference type="EMBL" id="BT038778">
    <property type="protein sequence ID" value="ACF83783.1"/>
    <property type="molecule type" value="mRNA"/>
</dbReference>
<evidence type="ECO:0000313" key="5">
    <source>
        <dbReference type="Proteomes" id="UP000007305"/>
    </source>
</evidence>
<feature type="compositionally biased region" description="Low complexity" evidence="1">
    <location>
        <begin position="175"/>
        <end position="187"/>
    </location>
</feature>
<dbReference type="GO" id="GO:0007140">
    <property type="term" value="P:male meiotic nuclear division"/>
    <property type="evidence" value="ECO:0007669"/>
    <property type="project" value="InterPro"/>
</dbReference>
<dbReference type="eggNOG" id="ENOG502QT5Y">
    <property type="taxonomic scope" value="Eukaryota"/>
</dbReference>
<dbReference type="RefSeq" id="NP_001140415.1">
    <property type="nucleotide sequence ID" value="NM_001146943.1"/>
</dbReference>
<feature type="compositionally biased region" description="Low complexity" evidence="1">
    <location>
        <begin position="89"/>
        <end position="106"/>
    </location>
</feature>
<dbReference type="AlphaFoldDB" id="B4FNU0"/>
<feature type="region of interest" description="Disordered" evidence="1">
    <location>
        <begin position="83"/>
        <end position="106"/>
    </location>
</feature>
<dbReference type="ExpressionAtlas" id="B4FNU0">
    <property type="expression patterns" value="baseline and differential"/>
</dbReference>
<organism evidence="2">
    <name type="scientific">Zea mays</name>
    <name type="common">Maize</name>
    <dbReference type="NCBI Taxonomy" id="4577"/>
    <lineage>
        <taxon>Eukaryota</taxon>
        <taxon>Viridiplantae</taxon>
        <taxon>Streptophyta</taxon>
        <taxon>Embryophyta</taxon>
        <taxon>Tracheophyta</taxon>
        <taxon>Spermatophyta</taxon>
        <taxon>Magnoliopsida</taxon>
        <taxon>Liliopsida</taxon>
        <taxon>Poales</taxon>
        <taxon>Poaceae</taxon>
        <taxon>PACMAD clade</taxon>
        <taxon>Panicoideae</taxon>
        <taxon>Andropogonodae</taxon>
        <taxon>Andropogoneae</taxon>
        <taxon>Tripsacinae</taxon>
        <taxon>Zea</taxon>
    </lineage>
</organism>
<feature type="compositionally biased region" description="Low complexity" evidence="1">
    <location>
        <begin position="208"/>
        <end position="218"/>
    </location>
</feature>
<dbReference type="InterPro" id="IPR039933">
    <property type="entry name" value="XRI1"/>
</dbReference>
<proteinExistence type="evidence at transcript level"/>
<reference evidence="4" key="4">
    <citation type="submission" date="2019-07" db="EMBL/GenBank/DDBJ databases">
        <authorList>
            <person name="Seetharam A."/>
            <person name="Woodhouse M."/>
            <person name="Cannon E."/>
        </authorList>
    </citation>
    <scope>NUCLEOTIDE SEQUENCE [LARGE SCALE GENOMIC DNA]</scope>
    <source>
        <strain evidence="4">cv. B73</strain>
    </source>
</reference>
<dbReference type="PANTHER" id="PTHR33385">
    <property type="entry name" value="PROTEIN XRI1"/>
    <property type="match status" value="1"/>
</dbReference>
<sequence>MALDDACAYDCCALPPPLHCLDWDWDSELLHTHRHTTSAGGAAVQAEPPTFFVPATPGVQPSAASSGGYLHDAITHWSDDRRSKRQRMAAAVATTTTPPARRPATTVSEDLQCLLAGFWDSTSEAEGGADFRHDLNTTTPEPEPETTTEIRCSFASGEDEAVASGREDQQRGASAQVLLPAPAAVAQRGEEEEEEAKATAVVPPPRFPATAPAAAPVQRQLQLQKAAEGAAATTTAPASACSSLLSLSGEDREKRGVGVLYPFAVVKPLGLDDGRMTTLSDVNHRILKRPARPVRHPVGPFACGPAVSAHGLGLSGKVVVSLTKIRTGGNGTITIIRTRG</sequence>
<dbReference type="GO" id="GO:0007143">
    <property type="term" value="P:female meiotic nuclear division"/>
    <property type="evidence" value="ECO:0007669"/>
    <property type="project" value="InterPro"/>
</dbReference>
<evidence type="ECO:0000256" key="1">
    <source>
        <dbReference type="SAM" id="MobiDB-lite"/>
    </source>
</evidence>
<dbReference type="HOGENOM" id="CLU_063564_0_0_1"/>
<evidence type="ECO:0000313" key="3">
    <source>
        <dbReference type="EMBL" id="AQK56285.1"/>
    </source>
</evidence>
<dbReference type="PANTHER" id="PTHR33385:SF18">
    <property type="entry name" value="XRI1-LIKE PROTEIN"/>
    <property type="match status" value="1"/>
</dbReference>
<dbReference type="OrthoDB" id="691244at2759"/>
<dbReference type="KEGG" id="zma:100272471"/>
<reference evidence="4" key="5">
    <citation type="submission" date="2021-05" db="UniProtKB">
        <authorList>
            <consortium name="EnsemblPlants"/>
        </authorList>
    </citation>
    <scope>IDENTIFICATION</scope>
    <source>
        <strain evidence="4">cv. B73</strain>
    </source>
</reference>
<name>B4FNU0_MAIZE</name>
<dbReference type="Gramene" id="Zm00001eb193320_T001">
    <property type="protein sequence ID" value="Zm00001eb193320_P001"/>
    <property type="gene ID" value="Zm00001eb193320"/>
</dbReference>
<evidence type="ECO:0000313" key="4">
    <source>
        <dbReference type="EnsemblPlants" id="Zm00001eb193320_P001"/>
    </source>
</evidence>
<gene>
    <name evidence="4" type="primary">LOC100272471</name>
    <name evidence="3" type="ORF">ZEAMMB73_Zm00001d052130</name>
</gene>
<dbReference type="Proteomes" id="UP000007305">
    <property type="component" value="Chromosome 4"/>
</dbReference>
<accession>B4FNU0</accession>
<keyword evidence="5" id="KW-1185">Reference proteome</keyword>
<reference evidence="5" key="2">
    <citation type="journal article" date="2009" name="Science">
        <title>The B73 maize genome: complexity, diversity, and dynamics.</title>
        <authorList>
            <person name="Schnable P.S."/>
            <person name="Ware D."/>
            <person name="Fulton R.S."/>
            <person name="Stein J.C."/>
            <person name="Wei F."/>
            <person name="Pasternak S."/>
            <person name="Liang C."/>
            <person name="Zhang J."/>
            <person name="Fulton L."/>
            <person name="Graves T.A."/>
            <person name="Minx P."/>
            <person name="Reily A.D."/>
            <person name="Courtney L."/>
            <person name="Kruchowski S.S."/>
            <person name="Tomlinson C."/>
            <person name="Strong C."/>
            <person name="Delehaunty K."/>
            <person name="Fronick C."/>
            <person name="Courtney B."/>
            <person name="Rock S.M."/>
            <person name="Belter E."/>
            <person name="Du F."/>
            <person name="Kim K."/>
            <person name="Abbott R.M."/>
            <person name="Cotton M."/>
            <person name="Levy A."/>
            <person name="Marchetto P."/>
            <person name="Ochoa K."/>
            <person name="Jackson S.M."/>
            <person name="Gillam B."/>
            <person name="Chen W."/>
            <person name="Yan L."/>
            <person name="Higginbotham J."/>
            <person name="Cardenas M."/>
            <person name="Waligorski J."/>
            <person name="Applebaum E."/>
            <person name="Phelps L."/>
            <person name="Falcone J."/>
            <person name="Kanchi K."/>
            <person name="Thane T."/>
            <person name="Scimone A."/>
            <person name="Thane N."/>
            <person name="Henke J."/>
            <person name="Wang T."/>
            <person name="Ruppert J."/>
            <person name="Shah N."/>
            <person name="Rotter K."/>
            <person name="Hodges J."/>
            <person name="Ingenthron E."/>
            <person name="Cordes M."/>
            <person name="Kohlberg S."/>
            <person name="Sgro J."/>
            <person name="Delgado B."/>
            <person name="Mead K."/>
            <person name="Chinwalla A."/>
            <person name="Leonard S."/>
            <person name="Crouse K."/>
            <person name="Collura K."/>
            <person name="Kudrna D."/>
            <person name="Currie J."/>
            <person name="He R."/>
            <person name="Angelova A."/>
            <person name="Rajasekar S."/>
            <person name="Mueller T."/>
            <person name="Lomeli R."/>
            <person name="Scara G."/>
            <person name="Ko A."/>
            <person name="Delaney K."/>
            <person name="Wissotski M."/>
            <person name="Lopez G."/>
            <person name="Campos D."/>
            <person name="Braidotti M."/>
            <person name="Ashley E."/>
            <person name="Golser W."/>
            <person name="Kim H."/>
            <person name="Lee S."/>
            <person name="Lin J."/>
            <person name="Dujmic Z."/>
            <person name="Kim W."/>
            <person name="Talag J."/>
            <person name="Zuccolo A."/>
            <person name="Fan C."/>
            <person name="Sebastian A."/>
            <person name="Kramer M."/>
            <person name="Spiegel L."/>
            <person name="Nascimento L."/>
            <person name="Zutavern T."/>
            <person name="Miller B."/>
            <person name="Ambroise C."/>
            <person name="Muller S."/>
            <person name="Spooner W."/>
            <person name="Narechania A."/>
            <person name="Ren L."/>
            <person name="Wei S."/>
            <person name="Kumari S."/>
            <person name="Faga B."/>
            <person name="Levy M.J."/>
            <person name="McMahan L."/>
            <person name="Van Buren P."/>
            <person name="Vaughn M.W."/>
            <person name="Ying K."/>
            <person name="Yeh C.-T."/>
            <person name="Emrich S.J."/>
            <person name="Jia Y."/>
            <person name="Kalyanaraman A."/>
            <person name="Hsia A.-P."/>
            <person name="Barbazuk W.B."/>
            <person name="Baucom R.S."/>
            <person name="Brutnell T.P."/>
            <person name="Carpita N.C."/>
            <person name="Chaparro C."/>
            <person name="Chia J.-M."/>
            <person name="Deragon J.-M."/>
            <person name="Estill J.C."/>
            <person name="Fu Y."/>
            <person name="Jeddeloh J.A."/>
            <person name="Han Y."/>
            <person name="Lee H."/>
            <person name="Li P."/>
            <person name="Lisch D.R."/>
            <person name="Liu S."/>
            <person name="Liu Z."/>
            <person name="Nagel D.H."/>
            <person name="McCann M.C."/>
            <person name="SanMiguel P."/>
            <person name="Myers A.M."/>
            <person name="Nettleton D."/>
            <person name="Nguyen J."/>
            <person name="Penning B.W."/>
            <person name="Ponnala L."/>
            <person name="Schneider K.L."/>
            <person name="Schwartz D.C."/>
            <person name="Sharma A."/>
            <person name="Soderlund C."/>
            <person name="Springer N.M."/>
            <person name="Sun Q."/>
            <person name="Wang H."/>
            <person name="Waterman M."/>
            <person name="Westerman R."/>
            <person name="Wolfgruber T.K."/>
            <person name="Yang L."/>
            <person name="Yu Y."/>
            <person name="Zhang L."/>
            <person name="Zhou S."/>
            <person name="Zhu Q."/>
            <person name="Bennetzen J.L."/>
            <person name="Dawe R.K."/>
            <person name="Jiang J."/>
            <person name="Jiang N."/>
            <person name="Presting G.G."/>
            <person name="Wessler S.R."/>
            <person name="Aluru S."/>
            <person name="Martienssen R.A."/>
            <person name="Clifton S.W."/>
            <person name="McCombie W.R."/>
            <person name="Wing R.A."/>
            <person name="Wilson R.K."/>
        </authorList>
    </citation>
    <scope>NUCLEOTIDE SEQUENCE [LARGE SCALE GENOMIC DNA]</scope>
    <source>
        <strain evidence="5">cv. B73</strain>
    </source>
</reference>